<feature type="domain" description="BPTI/Kunitz inhibitor" evidence="2">
    <location>
        <begin position="176"/>
        <end position="221"/>
    </location>
</feature>
<dbReference type="Gene3D" id="4.10.410.10">
    <property type="entry name" value="Pancreatic trypsin inhibitor Kunitz domain"/>
    <property type="match status" value="2"/>
</dbReference>
<reference evidence="3" key="3">
    <citation type="submission" date="2025-09" db="UniProtKB">
        <authorList>
            <consortium name="Ensembl"/>
        </authorList>
    </citation>
    <scope>IDENTIFICATION</scope>
</reference>
<protein>
    <recommendedName>
        <fullName evidence="2">BPTI/Kunitz inhibitor domain-containing protein</fullName>
    </recommendedName>
</protein>
<dbReference type="PRINTS" id="PR00759">
    <property type="entry name" value="BASICPTASE"/>
</dbReference>
<dbReference type="CDD" id="cd00109">
    <property type="entry name" value="Kunitz-type"/>
    <property type="match status" value="2"/>
</dbReference>
<dbReference type="GeneTree" id="ENSGT00940000164331"/>
<evidence type="ECO:0000313" key="4">
    <source>
        <dbReference type="Proteomes" id="UP000472272"/>
    </source>
</evidence>
<sequence length="265" mass="30362">MKLVRTKSKAVGRFSVVVCYICFRGYQHEFDQTAGGSGGQRCLACSGLWGHEESDTTKRLNNNNNNKCYKSTLRDLRSNRYEPCFCPSLPPPAISDFLRDYCDQPLDVGCCNKDLPRFYYDYSSRTCKPFNYGGCAGNRNNFETENECLWACAITYMVPVAVPLPILPPGTIPKKCTLTPDYGKCKTFLTQFYYDVKSKICFKFIFSGCGNNENNFHSFRESRFSNVICSGSPFGFRNVRKLRRSFPLFARASCTQWKPHRTLRF</sequence>
<dbReference type="Proteomes" id="UP000472272">
    <property type="component" value="Chromosome 15"/>
</dbReference>
<reference evidence="3 4" key="1">
    <citation type="journal article" date="2019" name="Proc. Natl. Acad. Sci. U.S.A.">
        <title>Regulatory changes in pterin and carotenoid genes underlie balanced color polymorphisms in the wall lizard.</title>
        <authorList>
            <person name="Andrade P."/>
            <person name="Pinho C."/>
            <person name="Perez I de Lanuza G."/>
            <person name="Afonso S."/>
            <person name="Brejcha J."/>
            <person name="Rubin C.J."/>
            <person name="Wallerman O."/>
            <person name="Pereira P."/>
            <person name="Sabatino S.J."/>
            <person name="Bellati A."/>
            <person name="Pellitteri-Rosa D."/>
            <person name="Bosakova Z."/>
            <person name="Bunikis I."/>
            <person name="Carretero M.A."/>
            <person name="Feiner N."/>
            <person name="Marsik P."/>
            <person name="Pauperio F."/>
            <person name="Salvi D."/>
            <person name="Soler L."/>
            <person name="While G.M."/>
            <person name="Uller T."/>
            <person name="Font E."/>
            <person name="Andersson L."/>
            <person name="Carneiro M."/>
        </authorList>
    </citation>
    <scope>NUCLEOTIDE SEQUENCE</scope>
</reference>
<dbReference type="InterPro" id="IPR020901">
    <property type="entry name" value="Prtase_inh_Kunz-CS"/>
</dbReference>
<dbReference type="InterPro" id="IPR050098">
    <property type="entry name" value="TFPI/VKTCI-like"/>
</dbReference>
<dbReference type="PANTHER" id="PTHR10083:SF374">
    <property type="entry name" value="BPTI_KUNITZ INHIBITOR DOMAIN-CONTAINING PROTEIN"/>
    <property type="match status" value="1"/>
</dbReference>
<proteinExistence type="predicted"/>
<keyword evidence="4" id="KW-1185">Reference proteome</keyword>
<dbReference type="Ensembl" id="ENSPMRT00000035272.1">
    <property type="protein sequence ID" value="ENSPMRP00000033248.1"/>
    <property type="gene ID" value="ENSPMRG00000021554.1"/>
</dbReference>
<dbReference type="PROSITE" id="PS50279">
    <property type="entry name" value="BPTI_KUNITZ_2"/>
    <property type="match status" value="2"/>
</dbReference>
<dbReference type="PANTHER" id="PTHR10083">
    <property type="entry name" value="KUNITZ-TYPE PROTEASE INHIBITOR-RELATED"/>
    <property type="match status" value="1"/>
</dbReference>
<dbReference type="InterPro" id="IPR002223">
    <property type="entry name" value="Kunitz_BPTI"/>
</dbReference>
<reference evidence="3" key="2">
    <citation type="submission" date="2025-08" db="UniProtKB">
        <authorList>
            <consortium name="Ensembl"/>
        </authorList>
    </citation>
    <scope>IDENTIFICATION</scope>
</reference>
<evidence type="ECO:0000259" key="2">
    <source>
        <dbReference type="PROSITE" id="PS50279"/>
    </source>
</evidence>
<dbReference type="GO" id="GO:0004867">
    <property type="term" value="F:serine-type endopeptidase inhibitor activity"/>
    <property type="evidence" value="ECO:0007669"/>
    <property type="project" value="InterPro"/>
</dbReference>
<keyword evidence="1" id="KW-1015">Disulfide bond</keyword>
<name>A0A670K6R8_PODMU</name>
<evidence type="ECO:0000256" key="1">
    <source>
        <dbReference type="ARBA" id="ARBA00023157"/>
    </source>
</evidence>
<dbReference type="Pfam" id="PF00014">
    <property type="entry name" value="Kunitz_BPTI"/>
    <property type="match status" value="2"/>
</dbReference>
<dbReference type="GO" id="GO:0005615">
    <property type="term" value="C:extracellular space"/>
    <property type="evidence" value="ECO:0007669"/>
    <property type="project" value="TreeGrafter"/>
</dbReference>
<evidence type="ECO:0000313" key="3">
    <source>
        <dbReference type="Ensembl" id="ENSPMRP00000033248.1"/>
    </source>
</evidence>
<dbReference type="PROSITE" id="PS00280">
    <property type="entry name" value="BPTI_KUNITZ_1"/>
    <property type="match status" value="1"/>
</dbReference>
<dbReference type="SUPFAM" id="SSF57362">
    <property type="entry name" value="BPTI-like"/>
    <property type="match status" value="2"/>
</dbReference>
<dbReference type="InterPro" id="IPR036880">
    <property type="entry name" value="Kunitz_BPTI_sf"/>
</dbReference>
<feature type="domain" description="BPTI/Kunitz inhibitor" evidence="2">
    <location>
        <begin position="102"/>
        <end position="152"/>
    </location>
</feature>
<dbReference type="AlphaFoldDB" id="A0A670K6R8"/>
<dbReference type="SMART" id="SM00131">
    <property type="entry name" value="KU"/>
    <property type="match status" value="2"/>
</dbReference>
<organism evidence="3 4">
    <name type="scientific">Podarcis muralis</name>
    <name type="common">Wall lizard</name>
    <name type="synonym">Lacerta muralis</name>
    <dbReference type="NCBI Taxonomy" id="64176"/>
    <lineage>
        <taxon>Eukaryota</taxon>
        <taxon>Metazoa</taxon>
        <taxon>Chordata</taxon>
        <taxon>Craniata</taxon>
        <taxon>Vertebrata</taxon>
        <taxon>Euteleostomi</taxon>
        <taxon>Lepidosauria</taxon>
        <taxon>Squamata</taxon>
        <taxon>Bifurcata</taxon>
        <taxon>Unidentata</taxon>
        <taxon>Episquamata</taxon>
        <taxon>Laterata</taxon>
        <taxon>Lacertibaenia</taxon>
        <taxon>Lacertidae</taxon>
        <taxon>Podarcis</taxon>
    </lineage>
</organism>
<accession>A0A670K6R8</accession>